<comment type="caution">
    <text evidence="1">The sequence shown here is derived from an EMBL/GenBank/DDBJ whole genome shotgun (WGS) entry which is preliminary data.</text>
</comment>
<evidence type="ECO:0000313" key="2">
    <source>
        <dbReference type="Proteomes" id="UP001368500"/>
    </source>
</evidence>
<dbReference type="InterPro" id="IPR008311">
    <property type="entry name" value="UCP028101"/>
</dbReference>
<evidence type="ECO:0000313" key="1">
    <source>
        <dbReference type="EMBL" id="MEK8025266.1"/>
    </source>
</evidence>
<gene>
    <name evidence="1" type="ORF">AACH11_04725</name>
</gene>
<dbReference type="EMBL" id="JBBUTF010000004">
    <property type="protein sequence ID" value="MEK8025266.1"/>
    <property type="molecule type" value="Genomic_DNA"/>
</dbReference>
<reference evidence="1 2" key="1">
    <citation type="submission" date="2024-04" db="EMBL/GenBank/DDBJ databases">
        <title>Novel species of the genus Ideonella isolated from streams.</title>
        <authorList>
            <person name="Lu H."/>
        </authorList>
    </citation>
    <scope>NUCLEOTIDE SEQUENCE [LARGE SCALE GENOMIC DNA]</scope>
    <source>
        <strain evidence="1 2">BYS139W</strain>
    </source>
</reference>
<dbReference type="RefSeq" id="WP_341373054.1">
    <property type="nucleotide sequence ID" value="NZ_JBBUTF010000004.1"/>
</dbReference>
<organism evidence="1 2">
    <name type="scientific">Pseudaquabacterium rugosum</name>
    <dbReference type="NCBI Taxonomy" id="2984194"/>
    <lineage>
        <taxon>Bacteria</taxon>
        <taxon>Pseudomonadati</taxon>
        <taxon>Pseudomonadota</taxon>
        <taxon>Betaproteobacteria</taxon>
        <taxon>Burkholderiales</taxon>
        <taxon>Sphaerotilaceae</taxon>
        <taxon>Pseudaquabacterium</taxon>
    </lineage>
</organism>
<name>A0ABU9B6C5_9BURK</name>
<keyword evidence="2" id="KW-1185">Reference proteome</keyword>
<accession>A0ABU9B6C5</accession>
<proteinExistence type="predicted"/>
<dbReference type="Pfam" id="PF07433">
    <property type="entry name" value="DUF1513"/>
    <property type="match status" value="1"/>
</dbReference>
<sequence length="399" mass="42128">MAAWAGAAWAGAAWGGAPVLHAATVSGPARPWRLATAWQRLDAAGRPAAWQAAVLGLDEQADEVRLDLLHAHDLPDRAHGLQAGADGSVLVVANRPGRWLARLDGQGGHRLHRLEAAGERRTLNGHVLSAPDGRLWTSETDPRDGRGWIGVRDAQTLELRASWPLDDGRADGPGIDPHQMVCDAQGDLLVAVGGIPRWPDGRRRDAEPLSPGLWRLDGRDGRVLGRWSLADRWLSLRHLAWSTGEAGAPRLGIALQAEHARAEDRQAAPLLALFDGAQLRAVDAQAPRKAAGYAGDIAAAPGGGFVLSGQKAGMALWWDPSRTVAADGATAAPALRPVAELTEACALARLEPADATVGPGVLIGAARGLGLWRLQGPSRLLPWPVAVLPDNHLVRLADT</sequence>
<dbReference type="SUPFAM" id="SSF75011">
    <property type="entry name" value="3-carboxy-cis,cis-mucoante lactonizing enzyme"/>
    <property type="match status" value="1"/>
</dbReference>
<dbReference type="Proteomes" id="UP001368500">
    <property type="component" value="Unassembled WGS sequence"/>
</dbReference>
<protein>
    <submittedName>
        <fullName evidence="1">DUF1513 domain-containing protein</fullName>
    </submittedName>
</protein>